<dbReference type="AlphaFoldDB" id="B7L2V1"/>
<organism evidence="2 3">
    <name type="scientific">Methylorubrum extorquens (strain CM4 / NCIMB 13688)</name>
    <name type="common">Methylobacterium extorquens</name>
    <dbReference type="NCBI Taxonomy" id="440085"/>
    <lineage>
        <taxon>Bacteria</taxon>
        <taxon>Pseudomonadati</taxon>
        <taxon>Pseudomonadota</taxon>
        <taxon>Alphaproteobacteria</taxon>
        <taxon>Hyphomicrobiales</taxon>
        <taxon>Methylobacteriaceae</taxon>
        <taxon>Methylorubrum</taxon>
    </lineage>
</organism>
<feature type="compositionally biased region" description="Basic and acidic residues" evidence="1">
    <location>
        <begin position="20"/>
        <end position="32"/>
    </location>
</feature>
<dbReference type="EMBL" id="CP001299">
    <property type="protein sequence ID" value="ACK86159.1"/>
    <property type="molecule type" value="Genomic_DNA"/>
</dbReference>
<sequence>MRTTLIDTARHGSALPSGEDAGRARRLPDRRRPASRRTAGPGWLRDDRWRSPEGQEAAADESYEGADPGEAPLPAIETELLDDDFDDVDFPGLARAARGTDAFGGNWALWSAAEADD</sequence>
<dbReference type="KEGG" id="mch:Mchl_5401"/>
<reference evidence="2 3" key="2">
    <citation type="journal article" date="2012" name="J. Bacteriol.">
        <title>Complete genome sequences of six strains of the genus Methylobacterium.</title>
        <authorList>
            <person name="Marx C.J."/>
            <person name="Bringel F."/>
            <person name="Chistoserdova L."/>
            <person name="Moulin L."/>
            <person name="Farhan Ul Haque M."/>
            <person name="Fleischman D.E."/>
            <person name="Gruffaz C."/>
            <person name="Jourand P."/>
            <person name="Knief C."/>
            <person name="Lee M.C."/>
            <person name="Muller E.E."/>
            <person name="Nadalig T."/>
            <person name="Peyraud R."/>
            <person name="Roselli S."/>
            <person name="Russ L."/>
            <person name="Goodwin L.A."/>
            <person name="Ivanova N."/>
            <person name="Kyrpides N."/>
            <person name="Lajus A."/>
            <person name="Land M.L."/>
            <person name="Medigue C."/>
            <person name="Mikhailova N."/>
            <person name="Nolan M."/>
            <person name="Woyke T."/>
            <person name="Stolyar S."/>
            <person name="Vorholt J.A."/>
            <person name="Vuilleumier S."/>
        </authorList>
    </citation>
    <scope>NUCLEOTIDE SEQUENCE [LARGE SCALE GENOMIC DNA]</scope>
    <source>
        <strain evidence="3">CM4 / NCIMB 13688</strain>
        <plasmid evidence="2 3">pCMU01</plasmid>
    </source>
</reference>
<evidence type="ECO:0000256" key="1">
    <source>
        <dbReference type="SAM" id="MobiDB-lite"/>
    </source>
</evidence>
<dbReference type="HOGENOM" id="CLU_2082027_0_0_5"/>
<geneLocation type="plasmid" evidence="2 3">
    <name>pCMU01</name>
</geneLocation>
<evidence type="ECO:0000313" key="2">
    <source>
        <dbReference type="EMBL" id="ACK86159.1"/>
    </source>
</evidence>
<reference evidence="2 3" key="1">
    <citation type="submission" date="2008-12" db="EMBL/GenBank/DDBJ databases">
        <title>Complete sequence of plasmid1 of Methylobacterium chloromethanicum CM4.</title>
        <authorList>
            <consortium name="US DOE Joint Genome Institute"/>
            <person name="Lucas S."/>
            <person name="Copeland A."/>
            <person name="Lapidus A."/>
            <person name="Glavina del Rio T."/>
            <person name="Dalin E."/>
            <person name="Tice H."/>
            <person name="Bruce D."/>
            <person name="Goodwin L."/>
            <person name="Pitluck S."/>
            <person name="Chertkov O."/>
            <person name="Brettin T."/>
            <person name="Detter J.C."/>
            <person name="Han C."/>
            <person name="Larimer F."/>
            <person name="Land M."/>
            <person name="Hauser L."/>
            <person name="Kyrpides N."/>
            <person name="Mikhailova N."/>
            <person name="Marx C."/>
            <person name="Richardson P."/>
        </authorList>
    </citation>
    <scope>NUCLEOTIDE SEQUENCE [LARGE SCALE GENOMIC DNA]</scope>
    <source>
        <strain evidence="3">CM4 / NCIMB 13688</strain>
        <plasmid evidence="2 3">pCMU01</plasmid>
    </source>
</reference>
<dbReference type="Proteomes" id="UP000002385">
    <property type="component" value="Plasmid pCMU01"/>
</dbReference>
<protein>
    <submittedName>
        <fullName evidence="2">Uncharacterized protein</fullName>
    </submittedName>
</protein>
<accession>B7L2V1</accession>
<evidence type="ECO:0000313" key="3">
    <source>
        <dbReference type="Proteomes" id="UP000002385"/>
    </source>
</evidence>
<dbReference type="RefSeq" id="WP_012606062.1">
    <property type="nucleotide sequence ID" value="NC_011758.1"/>
</dbReference>
<feature type="region of interest" description="Disordered" evidence="1">
    <location>
        <begin position="1"/>
        <end position="73"/>
    </location>
</feature>
<keyword evidence="2" id="KW-0614">Plasmid</keyword>
<proteinExistence type="predicted"/>
<feature type="compositionally biased region" description="Basic and acidic residues" evidence="1">
    <location>
        <begin position="44"/>
        <end position="53"/>
    </location>
</feature>
<name>B7L2V1_METC4</name>
<gene>
    <name evidence="2" type="ordered locus">Mchl_5401</name>
</gene>